<dbReference type="SUPFAM" id="SSF50952">
    <property type="entry name" value="Soluble quinoprotein glucose dehydrogenase"/>
    <property type="match status" value="1"/>
</dbReference>
<proteinExistence type="predicted"/>
<reference evidence="3 4" key="1">
    <citation type="submission" date="2017-03" db="EMBL/GenBank/DDBJ databases">
        <title>Complete genome sequence of Candidatus 'Thiodictyon syntrophicum' sp. nov. strain Cad16T, a photolithoautotroph purple sulfur bacterium isolated from an alpine meromictic lake.</title>
        <authorList>
            <person name="Luedin S.M."/>
            <person name="Pothier J.F."/>
            <person name="Danza F."/>
            <person name="Storelli N."/>
            <person name="Wittwer M."/>
            <person name="Tonolla M."/>
        </authorList>
    </citation>
    <scope>NUCLEOTIDE SEQUENCE [LARGE SCALE GENOMIC DNA]</scope>
    <source>
        <strain evidence="3 4">Cad16T</strain>
    </source>
</reference>
<evidence type="ECO:0000313" key="3">
    <source>
        <dbReference type="EMBL" id="AUB79548.1"/>
    </source>
</evidence>
<protein>
    <recommendedName>
        <fullName evidence="2">Glucose/Sorbosone dehydrogenase domain-containing protein</fullName>
    </recommendedName>
</protein>
<dbReference type="OrthoDB" id="9770043at2"/>
<gene>
    <name evidence="3" type="ORF">THSYN_00275</name>
</gene>
<name>A0A2K8U1U1_9GAMM</name>
<dbReference type="AlphaFoldDB" id="A0A2K8U1U1"/>
<dbReference type="PANTHER" id="PTHR19328">
    <property type="entry name" value="HEDGEHOG-INTERACTING PROTEIN"/>
    <property type="match status" value="1"/>
</dbReference>
<sequence length="390" mass="41814">MRPSLVLALTLLGWSQIAGCAPPSGPAPISGEVPEARGWRLETVVGGLEHPWSIAWLPDGSALITERPGRLRVLRDGRLDPEPIAGVPQVLAYGQGGLLDLAPHPDFAANGLVYFTFSEGTRDANRTALARGRLQGHRLEDVQVIFRNADTKAGGQHFGSRLLWLPDGSLLMSVGDGGNPPVAFAGANIRNQAQNPGTHFGKVLRLTQDGKPFPGNSMADRPGARPEVWTLGHRNIQGLALDPKTGRVWATEHGARGGDELNLITSGGNYGWPLVTYSLEYSGPRVSEETSRAGFIDPKLVWVPSKAPSGLAYNSGDRYPGWGGNLFSGALKFGQVRRIALDGERAVGEDKLSIGARVRDLRQGPDGYLYVLTDEPDGRLLRIVPDGGRP</sequence>
<accession>A0A2K8U1U1</accession>
<dbReference type="Pfam" id="PF07995">
    <property type="entry name" value="GSDH"/>
    <property type="match status" value="1"/>
</dbReference>
<keyword evidence="4" id="KW-1185">Reference proteome</keyword>
<dbReference type="InterPro" id="IPR011041">
    <property type="entry name" value="Quinoprot_gluc/sorb_DH_b-prop"/>
</dbReference>
<evidence type="ECO:0000256" key="1">
    <source>
        <dbReference type="SAM" id="SignalP"/>
    </source>
</evidence>
<keyword evidence="1" id="KW-0732">Signal</keyword>
<dbReference type="InterPro" id="IPR012938">
    <property type="entry name" value="Glc/Sorbosone_DH"/>
</dbReference>
<feature type="chain" id="PRO_5014694338" description="Glucose/Sorbosone dehydrogenase domain-containing protein" evidence="1">
    <location>
        <begin position="21"/>
        <end position="390"/>
    </location>
</feature>
<feature type="signal peptide" evidence="1">
    <location>
        <begin position="1"/>
        <end position="20"/>
    </location>
</feature>
<evidence type="ECO:0000313" key="4">
    <source>
        <dbReference type="Proteomes" id="UP000232638"/>
    </source>
</evidence>
<organism evidence="3 4">
    <name type="scientific">Candidatus Thiodictyon syntrophicum</name>
    <dbReference type="NCBI Taxonomy" id="1166950"/>
    <lineage>
        <taxon>Bacteria</taxon>
        <taxon>Pseudomonadati</taxon>
        <taxon>Pseudomonadota</taxon>
        <taxon>Gammaproteobacteria</taxon>
        <taxon>Chromatiales</taxon>
        <taxon>Chromatiaceae</taxon>
        <taxon>Thiodictyon</taxon>
    </lineage>
</organism>
<dbReference type="PANTHER" id="PTHR19328:SF75">
    <property type="entry name" value="ALDOSE SUGAR DEHYDROGENASE YLII"/>
    <property type="match status" value="1"/>
</dbReference>
<dbReference type="KEGG" id="tsy:THSYN_00275"/>
<dbReference type="Proteomes" id="UP000232638">
    <property type="component" value="Chromosome"/>
</dbReference>
<dbReference type="Gene3D" id="2.120.10.30">
    <property type="entry name" value="TolB, C-terminal domain"/>
    <property type="match status" value="1"/>
</dbReference>
<dbReference type="InterPro" id="IPR011042">
    <property type="entry name" value="6-blade_b-propeller_TolB-like"/>
</dbReference>
<evidence type="ECO:0000259" key="2">
    <source>
        <dbReference type="Pfam" id="PF07995"/>
    </source>
</evidence>
<dbReference type="EMBL" id="CP020370">
    <property type="protein sequence ID" value="AUB79548.1"/>
    <property type="molecule type" value="Genomic_DNA"/>
</dbReference>
<dbReference type="RefSeq" id="WP_100917367.1">
    <property type="nucleotide sequence ID" value="NZ_CP020370.1"/>
</dbReference>
<feature type="domain" description="Glucose/Sorbosone dehydrogenase" evidence="2">
    <location>
        <begin position="48"/>
        <end position="382"/>
    </location>
</feature>